<dbReference type="EMBL" id="KI912113">
    <property type="protein sequence ID" value="ETS79933.1"/>
    <property type="molecule type" value="Genomic_DNA"/>
</dbReference>
<feature type="compositionally biased region" description="Polar residues" evidence="1">
    <location>
        <begin position="582"/>
        <end position="593"/>
    </location>
</feature>
<feature type="region of interest" description="Disordered" evidence="1">
    <location>
        <begin position="390"/>
        <end position="425"/>
    </location>
</feature>
<feature type="compositionally biased region" description="Polar residues" evidence="1">
    <location>
        <begin position="747"/>
        <end position="756"/>
    </location>
</feature>
<sequence length="853" mass="96464">MFGSDKTVVQLRELRPDACRELAGVLCRRPDYGIARPSARWLSRQEEKIEALPKVLLNPGKLKRKWFESISKLENRLGEYLPESIPNTGRVVPPSAVLCPSHERLNCYLIRNIFFAVTKEVSGDYMDALRECPGKNPAVSAFLTRIDSLHAFWVDREVFQKMFGASPHDDRFVRIESNCEACILAAIGANGQILADLYGWLKVRRKHVRDFNRAAKSNGTKREEPVYLHRLVRLWIEHLKKADRDEVRRRGGDISAELIRIWPSVKRDYKKKKKAAGKANGDTYQEIRTNKDGSKKIVQVRGQDHGFNIRLPRTNVESAALQRNMAGLHHVSDARSVYRDGTVIDDEGMYTDSVIADFQRLGIDLQDRAGQANARPGAPASQRDGFANRFAGEVPPPLPNDYLARMEDDDDDDDKEDETYQHEYDERDYAEEAASVLKVQNWYQQQAFNATKTNLSSLDAGSIHPAFATNRSALPEALDIRKDQRVESYQPARKGWQKPERDIDEPVLHSPGADARSEWEDASVYTTADAFESVNLAGAPPMPQIPSQYRYDQRSRRDLPPIDTNSSVPGLSSIPDLYPDRGSSQAFSPQSSRGPREDPFEYDGRKRPSGPDPEPFSRPPPRPPQTKADRRKYLFHDDDSVAASHLTITNKKYLRQNKGRIKEVPVEANPFVRKESKRVKRDDGGDVEMTSPMSPHSRGGSSRGGGYDDGRPRYEGYAALNREAEERARRAASNRYDDEPVRPRSGGSRSNTTYSTGPRYEGYAALNREAEERSARDTRSRDHVYPYSPDTDTPPTSRLGSPRTDQGRGGWGDDASEIRPIDSASNMAWRKDSHATTTLGDFIDSHRSHERRR</sequence>
<evidence type="ECO:0000313" key="3">
    <source>
        <dbReference type="Proteomes" id="UP000030651"/>
    </source>
</evidence>
<dbReference type="InParanoid" id="W3X1D0"/>
<feature type="compositionally biased region" description="Basic and acidic residues" evidence="1">
    <location>
        <begin position="768"/>
        <end position="784"/>
    </location>
</feature>
<dbReference type="AlphaFoldDB" id="W3X1D0"/>
<feature type="compositionally biased region" description="Basic and acidic residues" evidence="1">
    <location>
        <begin position="627"/>
        <end position="639"/>
    </location>
</feature>
<feature type="compositionally biased region" description="Basic and acidic residues" evidence="1">
    <location>
        <begin position="594"/>
        <end position="606"/>
    </location>
</feature>
<feature type="region of interest" description="Disordered" evidence="1">
    <location>
        <begin position="485"/>
        <end position="520"/>
    </location>
</feature>
<dbReference type="RefSeq" id="XP_007834234.1">
    <property type="nucleotide sequence ID" value="XM_007836043.1"/>
</dbReference>
<feature type="compositionally biased region" description="Pro residues" evidence="1">
    <location>
        <begin position="610"/>
        <end position="624"/>
    </location>
</feature>
<gene>
    <name evidence="2" type="ORF">PFICI_07462</name>
</gene>
<feature type="region of interest" description="Disordered" evidence="1">
    <location>
        <begin position="535"/>
        <end position="639"/>
    </location>
</feature>
<reference evidence="3" key="1">
    <citation type="journal article" date="2015" name="BMC Genomics">
        <title>Genomic and transcriptomic analysis of the endophytic fungus Pestalotiopsis fici reveals its lifestyle and high potential for synthesis of natural products.</title>
        <authorList>
            <person name="Wang X."/>
            <person name="Zhang X."/>
            <person name="Liu L."/>
            <person name="Xiang M."/>
            <person name="Wang W."/>
            <person name="Sun X."/>
            <person name="Che Y."/>
            <person name="Guo L."/>
            <person name="Liu G."/>
            <person name="Guo L."/>
            <person name="Wang C."/>
            <person name="Yin W.B."/>
            <person name="Stadler M."/>
            <person name="Zhang X."/>
            <person name="Liu X."/>
        </authorList>
    </citation>
    <scope>NUCLEOTIDE SEQUENCE [LARGE SCALE GENOMIC DNA]</scope>
    <source>
        <strain evidence="3">W106-1 / CGMCC3.15140</strain>
    </source>
</reference>
<feature type="compositionally biased region" description="Acidic residues" evidence="1">
    <location>
        <begin position="407"/>
        <end position="417"/>
    </location>
</feature>
<feature type="compositionally biased region" description="Basic and acidic residues" evidence="1">
    <location>
        <begin position="551"/>
        <end position="560"/>
    </location>
</feature>
<feature type="compositionally biased region" description="Basic and acidic residues" evidence="1">
    <location>
        <begin position="497"/>
        <end position="507"/>
    </location>
</feature>
<dbReference type="eggNOG" id="ENOG502T1M3">
    <property type="taxonomic scope" value="Eukaryota"/>
</dbReference>
<dbReference type="KEGG" id="pfy:PFICI_07462"/>
<feature type="region of interest" description="Disordered" evidence="1">
    <location>
        <begin position="653"/>
        <end position="853"/>
    </location>
</feature>
<protein>
    <submittedName>
        <fullName evidence="2">Uncharacterized protein</fullName>
    </submittedName>
</protein>
<dbReference type="Proteomes" id="UP000030651">
    <property type="component" value="Unassembled WGS sequence"/>
</dbReference>
<evidence type="ECO:0000256" key="1">
    <source>
        <dbReference type="SAM" id="MobiDB-lite"/>
    </source>
</evidence>
<organism evidence="2 3">
    <name type="scientific">Pestalotiopsis fici (strain W106-1 / CGMCC3.15140)</name>
    <dbReference type="NCBI Taxonomy" id="1229662"/>
    <lineage>
        <taxon>Eukaryota</taxon>
        <taxon>Fungi</taxon>
        <taxon>Dikarya</taxon>
        <taxon>Ascomycota</taxon>
        <taxon>Pezizomycotina</taxon>
        <taxon>Sordariomycetes</taxon>
        <taxon>Xylariomycetidae</taxon>
        <taxon>Amphisphaeriales</taxon>
        <taxon>Sporocadaceae</taxon>
        <taxon>Pestalotiopsis</taxon>
    </lineage>
</organism>
<name>W3X1D0_PESFW</name>
<feature type="compositionally biased region" description="Basic and acidic residues" evidence="1">
    <location>
        <begin position="722"/>
        <end position="742"/>
    </location>
</feature>
<dbReference type="OrthoDB" id="3786931at2759"/>
<feature type="compositionally biased region" description="Low complexity" evidence="1">
    <location>
        <begin position="785"/>
        <end position="797"/>
    </location>
</feature>
<accession>W3X1D0</accession>
<dbReference type="STRING" id="1229662.W3X1D0"/>
<evidence type="ECO:0000313" key="2">
    <source>
        <dbReference type="EMBL" id="ETS79933.1"/>
    </source>
</evidence>
<dbReference type="HOGENOM" id="CLU_334659_0_0_1"/>
<keyword evidence="3" id="KW-1185">Reference proteome</keyword>
<dbReference type="GeneID" id="19272475"/>
<proteinExistence type="predicted"/>